<evidence type="ECO:0000256" key="8">
    <source>
        <dbReference type="ARBA" id="ARBA00023268"/>
    </source>
</evidence>
<dbReference type="Pfam" id="PF00383">
    <property type="entry name" value="dCMP_cyt_deam_1"/>
    <property type="match status" value="1"/>
</dbReference>
<evidence type="ECO:0000259" key="9">
    <source>
        <dbReference type="PROSITE" id="PS51747"/>
    </source>
</evidence>
<evidence type="ECO:0000313" key="10">
    <source>
        <dbReference type="EMBL" id="SVB75410.1"/>
    </source>
</evidence>
<gene>
    <name evidence="10" type="ORF">METZ01_LOCUS228264</name>
</gene>
<keyword evidence="7" id="KW-0560">Oxidoreductase</keyword>
<dbReference type="PANTHER" id="PTHR38011">
    <property type="entry name" value="DIHYDROFOLATE REDUCTASE FAMILY PROTEIN (AFU_ORTHOLOGUE AFUA_8G06820)"/>
    <property type="match status" value="1"/>
</dbReference>
<evidence type="ECO:0000256" key="6">
    <source>
        <dbReference type="ARBA" id="ARBA00022857"/>
    </source>
</evidence>
<dbReference type="NCBIfam" id="TIGR00326">
    <property type="entry name" value="eubact_ribD"/>
    <property type="match status" value="1"/>
</dbReference>
<keyword evidence="5" id="KW-0862">Zinc</keyword>
<dbReference type="EMBL" id="UINC01055944">
    <property type="protein sequence ID" value="SVB75410.1"/>
    <property type="molecule type" value="Genomic_DNA"/>
</dbReference>
<dbReference type="InterPro" id="IPR002125">
    <property type="entry name" value="CMP_dCMP_dom"/>
</dbReference>
<dbReference type="Pfam" id="PF01872">
    <property type="entry name" value="RibD_C"/>
    <property type="match status" value="1"/>
</dbReference>
<dbReference type="GO" id="GO:0008270">
    <property type="term" value="F:zinc ion binding"/>
    <property type="evidence" value="ECO:0007669"/>
    <property type="project" value="InterPro"/>
</dbReference>
<proteinExistence type="predicted"/>
<evidence type="ECO:0000256" key="4">
    <source>
        <dbReference type="ARBA" id="ARBA00022723"/>
    </source>
</evidence>
<dbReference type="GO" id="GO:0008703">
    <property type="term" value="F:5-amino-6-(5-phosphoribosylamino)uracil reductase activity"/>
    <property type="evidence" value="ECO:0007669"/>
    <property type="project" value="InterPro"/>
</dbReference>
<evidence type="ECO:0000256" key="5">
    <source>
        <dbReference type="ARBA" id="ARBA00022833"/>
    </source>
</evidence>
<accession>A0A382GJV4</accession>
<dbReference type="GO" id="GO:0009231">
    <property type="term" value="P:riboflavin biosynthetic process"/>
    <property type="evidence" value="ECO:0007669"/>
    <property type="project" value="UniProtKB-UniPathway"/>
</dbReference>
<dbReference type="AlphaFoldDB" id="A0A382GJV4"/>
<reference evidence="10" key="1">
    <citation type="submission" date="2018-05" db="EMBL/GenBank/DDBJ databases">
        <authorList>
            <person name="Lanie J.A."/>
            <person name="Ng W.-L."/>
            <person name="Kazmierczak K.M."/>
            <person name="Andrzejewski T.M."/>
            <person name="Davidsen T.M."/>
            <person name="Wayne K.J."/>
            <person name="Tettelin H."/>
            <person name="Glass J.I."/>
            <person name="Rusch D."/>
            <person name="Podicherti R."/>
            <person name="Tsui H.-C.T."/>
            <person name="Winkler M.E."/>
        </authorList>
    </citation>
    <scope>NUCLEOTIDE SEQUENCE</scope>
</reference>
<keyword evidence="8" id="KW-0511">Multifunctional enzyme</keyword>
<evidence type="ECO:0000256" key="3">
    <source>
        <dbReference type="ARBA" id="ARBA00022619"/>
    </source>
</evidence>
<dbReference type="InterPro" id="IPR002734">
    <property type="entry name" value="RibDG_C"/>
</dbReference>
<comment type="pathway">
    <text evidence="2">Cofactor biosynthesis; riboflavin biosynthesis; 5-amino-6-(D-ribitylamino)uracil from GTP: step 3/4.</text>
</comment>
<dbReference type="GO" id="GO:0008835">
    <property type="term" value="F:diaminohydroxyphosphoribosylaminopyrimidine deaminase activity"/>
    <property type="evidence" value="ECO:0007669"/>
    <property type="project" value="InterPro"/>
</dbReference>
<dbReference type="PANTHER" id="PTHR38011:SF7">
    <property type="entry name" value="2,5-DIAMINO-6-RIBOSYLAMINO-4(3H)-PYRIMIDINONE 5'-PHOSPHATE REDUCTASE"/>
    <property type="match status" value="1"/>
</dbReference>
<dbReference type="InterPro" id="IPR050765">
    <property type="entry name" value="Riboflavin_Biosynth_HTPR"/>
</dbReference>
<dbReference type="UniPathway" id="UPA00275">
    <property type="reaction ID" value="UER00401"/>
</dbReference>
<dbReference type="PROSITE" id="PS00903">
    <property type="entry name" value="CYT_DCMP_DEAMINASES_1"/>
    <property type="match status" value="1"/>
</dbReference>
<protein>
    <recommendedName>
        <fullName evidence="9">CMP/dCMP-type deaminase domain-containing protein</fullName>
    </recommendedName>
</protein>
<dbReference type="InterPro" id="IPR016192">
    <property type="entry name" value="APOBEC/CMP_deaminase_Zn-bd"/>
</dbReference>
<evidence type="ECO:0000256" key="1">
    <source>
        <dbReference type="ARBA" id="ARBA00004882"/>
    </source>
</evidence>
<evidence type="ECO:0000256" key="2">
    <source>
        <dbReference type="ARBA" id="ARBA00004910"/>
    </source>
</evidence>
<dbReference type="InterPro" id="IPR016193">
    <property type="entry name" value="Cytidine_deaminase-like"/>
</dbReference>
<evidence type="ECO:0000256" key="7">
    <source>
        <dbReference type="ARBA" id="ARBA00023002"/>
    </source>
</evidence>
<keyword evidence="4" id="KW-0479">Metal-binding</keyword>
<organism evidence="10">
    <name type="scientific">marine metagenome</name>
    <dbReference type="NCBI Taxonomy" id="408172"/>
    <lineage>
        <taxon>unclassified sequences</taxon>
        <taxon>metagenomes</taxon>
        <taxon>ecological metagenomes</taxon>
    </lineage>
</organism>
<comment type="pathway">
    <text evidence="1">Cofactor biosynthesis; riboflavin biosynthesis; 5-amino-6-(D-ribitylamino)uracil from GTP: step 2/4.</text>
</comment>
<keyword evidence="6" id="KW-0521">NADP</keyword>
<dbReference type="CDD" id="cd01284">
    <property type="entry name" value="Riboflavin_deaminase-reductase"/>
    <property type="match status" value="1"/>
</dbReference>
<feature type="non-terminal residue" evidence="10">
    <location>
        <position position="225"/>
    </location>
</feature>
<feature type="domain" description="CMP/dCMP-type deaminase" evidence="9">
    <location>
        <begin position="1"/>
        <end position="117"/>
    </location>
</feature>
<keyword evidence="3" id="KW-0686">Riboflavin biosynthesis</keyword>
<dbReference type="SUPFAM" id="SSF53597">
    <property type="entry name" value="Dihydrofolate reductase-like"/>
    <property type="match status" value="1"/>
</dbReference>
<sequence>MAVSLELARRGLGRVWPNPAVGCVVVRESRVVGRGWTQPGGRPHAETEALARAAQWAQGATAYVNLEPCAHEGKTRPCVEALVRSGIARCVVALEDPDPRVSGRGIAQMRQAGLVVRLGILANQARELNEGFFSRINRNRPTVTLKFATTLDGFVATSRGESQWITGALARQRGHLMRAEHDAVMVGIGTAIADNPALTCRLYGMTQSSPVRIILDSNLRLPLTS</sequence>
<dbReference type="InterPro" id="IPR004794">
    <property type="entry name" value="Eubact_RibD"/>
</dbReference>
<name>A0A382GJV4_9ZZZZ</name>
<dbReference type="InterPro" id="IPR024072">
    <property type="entry name" value="DHFR-like_dom_sf"/>
</dbReference>
<dbReference type="Gene3D" id="3.40.430.10">
    <property type="entry name" value="Dihydrofolate Reductase, subunit A"/>
    <property type="match status" value="1"/>
</dbReference>
<dbReference type="Gene3D" id="3.40.140.10">
    <property type="entry name" value="Cytidine Deaminase, domain 2"/>
    <property type="match status" value="1"/>
</dbReference>
<dbReference type="SUPFAM" id="SSF53927">
    <property type="entry name" value="Cytidine deaminase-like"/>
    <property type="match status" value="1"/>
</dbReference>
<dbReference type="PROSITE" id="PS51747">
    <property type="entry name" value="CYT_DCMP_DEAMINASES_2"/>
    <property type="match status" value="1"/>
</dbReference>